<protein>
    <submittedName>
        <fullName evidence="2">SDR family oxidoreductase</fullName>
    </submittedName>
</protein>
<dbReference type="Proteomes" id="UP001589776">
    <property type="component" value="Unassembled WGS sequence"/>
</dbReference>
<dbReference type="InterPro" id="IPR001509">
    <property type="entry name" value="Epimerase_deHydtase"/>
</dbReference>
<dbReference type="Gene3D" id="3.40.50.720">
    <property type="entry name" value="NAD(P)-binding Rossmann-like Domain"/>
    <property type="match status" value="1"/>
</dbReference>
<accession>A0ABV6DVA5</accession>
<sequence>MNVLFIGGTGHISEAVTELAARRGIELYLLNRGLREASVPDGVHVVTGDIRDAASAAKLLAPYRFDVVVDWISFTPEHVRSNIELFRGSIRQYIFISSASAYQKPLTHYLVTESTPLANPYWQYSRDKIACEEVLMNAYREDGFPITIVRPSYTYGSKMIPASLNSSSHPWSLVDRMRRGKPIVVHGDGTSLWTMTHNSDFAKGFVGLLGLDQAVGHAFHITSDEVLSWNQIYRAIGRAAGVDEPRMIHISSEFIASAAPELGGGLLGDKAVSCVFDNSKIKRFVPDYTATVPFQQGIARSIEWFEAHPDNQTIDDEWNVLMDRIIEASQAGLRR</sequence>
<dbReference type="SUPFAM" id="SSF51735">
    <property type="entry name" value="NAD(P)-binding Rossmann-fold domains"/>
    <property type="match status" value="1"/>
</dbReference>
<evidence type="ECO:0000313" key="3">
    <source>
        <dbReference type="Proteomes" id="UP001589776"/>
    </source>
</evidence>
<dbReference type="PANTHER" id="PTHR43245">
    <property type="entry name" value="BIFUNCTIONAL POLYMYXIN RESISTANCE PROTEIN ARNA"/>
    <property type="match status" value="1"/>
</dbReference>
<dbReference type="InterPro" id="IPR050177">
    <property type="entry name" value="Lipid_A_modif_metabolic_enz"/>
</dbReference>
<organism evidence="2 3">
    <name type="scientific">Paenibacillus chartarius</name>
    <dbReference type="NCBI Taxonomy" id="747481"/>
    <lineage>
        <taxon>Bacteria</taxon>
        <taxon>Bacillati</taxon>
        <taxon>Bacillota</taxon>
        <taxon>Bacilli</taxon>
        <taxon>Bacillales</taxon>
        <taxon>Paenibacillaceae</taxon>
        <taxon>Paenibacillus</taxon>
    </lineage>
</organism>
<dbReference type="EMBL" id="JBHLWN010000123">
    <property type="protein sequence ID" value="MFC0216576.1"/>
    <property type="molecule type" value="Genomic_DNA"/>
</dbReference>
<reference evidence="2 3" key="1">
    <citation type="submission" date="2024-09" db="EMBL/GenBank/DDBJ databases">
        <authorList>
            <person name="Sun Q."/>
            <person name="Mori K."/>
        </authorList>
    </citation>
    <scope>NUCLEOTIDE SEQUENCE [LARGE SCALE GENOMIC DNA]</scope>
    <source>
        <strain evidence="2 3">CCM 7759</strain>
    </source>
</reference>
<dbReference type="InterPro" id="IPR036291">
    <property type="entry name" value="NAD(P)-bd_dom_sf"/>
</dbReference>
<evidence type="ECO:0000313" key="2">
    <source>
        <dbReference type="EMBL" id="MFC0216576.1"/>
    </source>
</evidence>
<feature type="domain" description="NAD-dependent epimerase/dehydratase" evidence="1">
    <location>
        <begin position="4"/>
        <end position="211"/>
    </location>
</feature>
<proteinExistence type="predicted"/>
<dbReference type="Pfam" id="PF01370">
    <property type="entry name" value="Epimerase"/>
    <property type="match status" value="1"/>
</dbReference>
<name>A0ABV6DVA5_9BACL</name>
<gene>
    <name evidence="2" type="ORF">ACFFK0_29705</name>
</gene>
<dbReference type="CDD" id="cd05265">
    <property type="entry name" value="SDR_a1"/>
    <property type="match status" value="1"/>
</dbReference>
<keyword evidence="3" id="KW-1185">Reference proteome</keyword>
<comment type="caution">
    <text evidence="2">The sequence shown here is derived from an EMBL/GenBank/DDBJ whole genome shotgun (WGS) entry which is preliminary data.</text>
</comment>
<dbReference type="RefSeq" id="WP_377474903.1">
    <property type="nucleotide sequence ID" value="NZ_JBHLWN010000123.1"/>
</dbReference>
<evidence type="ECO:0000259" key="1">
    <source>
        <dbReference type="Pfam" id="PF01370"/>
    </source>
</evidence>